<dbReference type="RefSeq" id="XP_033345737.1">
    <property type="nucleotide sequence ID" value="XM_033489846.1"/>
</dbReference>
<sequence length="206" mass="23479">MKESQSIISVFNVAIGLLLVFNNVHSDSQWQNETIPSCKGQTFCENVANYPFDVVKKIISKHSLLKNYSNLDMVEPLKPTLPMHSEYGTKLCQSIEKIIFPKTAENMNNEWSYVLNTDDVVQGVHIEKCVNEGKRCSSINGLARGYITVCKQRYVHNQLLGLQKGGSYTYQQFRFPSNCYCYIEYVGPDIRLVEVADFQNKSSDIN</sequence>
<protein>
    <submittedName>
        <fullName evidence="7 8">Protein spaetzle-like</fullName>
    </submittedName>
</protein>
<dbReference type="GO" id="GO:0005615">
    <property type="term" value="C:extracellular space"/>
    <property type="evidence" value="ECO:0007669"/>
    <property type="project" value="UniProtKB-ARBA"/>
</dbReference>
<dbReference type="RefSeq" id="XP_033345738.1">
    <property type="nucleotide sequence ID" value="XM_033489847.1"/>
</dbReference>
<gene>
    <name evidence="7 8 9" type="primary">LOC117231415</name>
</gene>
<dbReference type="InterPro" id="IPR029034">
    <property type="entry name" value="Cystine-knot_cytokine"/>
</dbReference>
<evidence type="ECO:0000259" key="5">
    <source>
        <dbReference type="Pfam" id="PF16077"/>
    </source>
</evidence>
<accession>A0A6J3JY31</accession>
<dbReference type="Gene3D" id="2.10.90.10">
    <property type="entry name" value="Cystine-knot cytokines"/>
    <property type="match status" value="1"/>
</dbReference>
<dbReference type="GO" id="GO:0005121">
    <property type="term" value="F:Toll binding"/>
    <property type="evidence" value="ECO:0007669"/>
    <property type="project" value="TreeGrafter"/>
</dbReference>
<dbReference type="RefSeq" id="XP_033345736.1">
    <property type="nucleotide sequence ID" value="XM_033489845.1"/>
</dbReference>
<organism evidence="6 9">
    <name type="scientific">Bombus vosnesenskii</name>
    <dbReference type="NCBI Taxonomy" id="207650"/>
    <lineage>
        <taxon>Eukaryota</taxon>
        <taxon>Metazoa</taxon>
        <taxon>Ecdysozoa</taxon>
        <taxon>Arthropoda</taxon>
        <taxon>Hexapoda</taxon>
        <taxon>Insecta</taxon>
        <taxon>Pterygota</taxon>
        <taxon>Neoptera</taxon>
        <taxon>Endopterygota</taxon>
        <taxon>Hymenoptera</taxon>
        <taxon>Apocrita</taxon>
        <taxon>Aculeata</taxon>
        <taxon>Apoidea</taxon>
        <taxon>Anthophila</taxon>
        <taxon>Apidae</taxon>
        <taxon>Bombus</taxon>
        <taxon>Pyrobombus</taxon>
    </lineage>
</organism>
<dbReference type="AlphaFoldDB" id="A0A6J3JY31"/>
<evidence type="ECO:0000256" key="2">
    <source>
        <dbReference type="ARBA" id="ARBA00023157"/>
    </source>
</evidence>
<dbReference type="KEGG" id="bvk:117231415"/>
<dbReference type="InterPro" id="IPR052444">
    <property type="entry name" value="Spz/Toll_ligand-like"/>
</dbReference>
<dbReference type="Proteomes" id="UP000504631">
    <property type="component" value="Unplaced"/>
</dbReference>
<evidence type="ECO:0000313" key="9">
    <source>
        <dbReference type="RefSeq" id="XP_033345738.1"/>
    </source>
</evidence>
<dbReference type="GO" id="GO:0008083">
    <property type="term" value="F:growth factor activity"/>
    <property type="evidence" value="ECO:0007669"/>
    <property type="project" value="TreeGrafter"/>
</dbReference>
<feature type="domain" description="Spaetzle" evidence="5">
    <location>
        <begin position="90"/>
        <end position="183"/>
    </location>
</feature>
<keyword evidence="3" id="KW-0325">Glycoprotein</keyword>
<reference evidence="7 8" key="1">
    <citation type="submission" date="2025-04" db="UniProtKB">
        <authorList>
            <consortium name="RefSeq"/>
        </authorList>
    </citation>
    <scope>IDENTIFICATION</scope>
    <source>
        <tissue evidence="7 8">Muscle</tissue>
    </source>
</reference>
<keyword evidence="1 4" id="KW-0732">Signal</keyword>
<dbReference type="PANTHER" id="PTHR23199">
    <property type="entry name" value="NEUROTROPHIN 1-RELATED"/>
    <property type="match status" value="1"/>
</dbReference>
<dbReference type="GeneID" id="117231415"/>
<evidence type="ECO:0000313" key="8">
    <source>
        <dbReference type="RefSeq" id="XP_033345737.1"/>
    </source>
</evidence>
<evidence type="ECO:0000256" key="1">
    <source>
        <dbReference type="ARBA" id="ARBA00022729"/>
    </source>
</evidence>
<proteinExistence type="predicted"/>
<dbReference type="GO" id="GO:0045087">
    <property type="term" value="P:innate immune response"/>
    <property type="evidence" value="ECO:0007669"/>
    <property type="project" value="TreeGrafter"/>
</dbReference>
<evidence type="ECO:0000256" key="3">
    <source>
        <dbReference type="ARBA" id="ARBA00023180"/>
    </source>
</evidence>
<evidence type="ECO:0000256" key="4">
    <source>
        <dbReference type="SAM" id="SignalP"/>
    </source>
</evidence>
<dbReference type="PANTHER" id="PTHR23199:SF12">
    <property type="entry name" value="NEUROTROPHIN 1-RELATED"/>
    <property type="match status" value="1"/>
</dbReference>
<keyword evidence="6" id="KW-1185">Reference proteome</keyword>
<dbReference type="InterPro" id="IPR032104">
    <property type="entry name" value="Spaetzle"/>
</dbReference>
<name>A0A6J3JY31_9HYME</name>
<dbReference type="GO" id="GO:0021556">
    <property type="term" value="P:central nervous system formation"/>
    <property type="evidence" value="ECO:0007669"/>
    <property type="project" value="TreeGrafter"/>
</dbReference>
<dbReference type="Pfam" id="PF16077">
    <property type="entry name" value="Spaetzle"/>
    <property type="match status" value="1"/>
</dbReference>
<feature type="signal peptide" evidence="4">
    <location>
        <begin position="1"/>
        <end position="26"/>
    </location>
</feature>
<dbReference type="SUPFAM" id="SSF57501">
    <property type="entry name" value="Cystine-knot cytokines"/>
    <property type="match status" value="1"/>
</dbReference>
<evidence type="ECO:0000313" key="7">
    <source>
        <dbReference type="RefSeq" id="XP_033345736.1"/>
    </source>
</evidence>
<evidence type="ECO:0000313" key="6">
    <source>
        <dbReference type="Proteomes" id="UP000504631"/>
    </source>
</evidence>
<feature type="chain" id="PRO_5044643804" evidence="4">
    <location>
        <begin position="27"/>
        <end position="206"/>
    </location>
</feature>
<keyword evidence="2" id="KW-1015">Disulfide bond</keyword>